<comment type="caution">
    <text evidence="8">The sequence shown here is derived from an EMBL/GenBank/DDBJ whole genome shotgun (WGS) entry which is preliminary data.</text>
</comment>
<proteinExistence type="predicted"/>
<feature type="transmembrane region" description="Helical" evidence="6">
    <location>
        <begin position="12"/>
        <end position="33"/>
    </location>
</feature>
<feature type="domain" description="Cache" evidence="7">
    <location>
        <begin position="39"/>
        <end position="273"/>
    </location>
</feature>
<protein>
    <recommendedName>
        <fullName evidence="7">Cache domain-containing protein</fullName>
    </recommendedName>
</protein>
<evidence type="ECO:0000256" key="2">
    <source>
        <dbReference type="ARBA" id="ARBA00022475"/>
    </source>
</evidence>
<keyword evidence="9" id="KW-1185">Reference proteome</keyword>
<organism evidence="8 9">
    <name type="scientific">Paenibacillus cremeus</name>
    <dbReference type="NCBI Taxonomy" id="2163881"/>
    <lineage>
        <taxon>Bacteria</taxon>
        <taxon>Bacillati</taxon>
        <taxon>Bacillota</taxon>
        <taxon>Bacilli</taxon>
        <taxon>Bacillales</taxon>
        <taxon>Paenibacillaceae</taxon>
        <taxon>Paenibacillus</taxon>
    </lineage>
</organism>
<dbReference type="InterPro" id="IPR033479">
    <property type="entry name" value="dCache_1"/>
</dbReference>
<name>A0A559JCY2_9BACL</name>
<keyword evidence="2" id="KW-1003">Cell membrane</keyword>
<evidence type="ECO:0000313" key="9">
    <source>
        <dbReference type="Proteomes" id="UP000317036"/>
    </source>
</evidence>
<evidence type="ECO:0000256" key="4">
    <source>
        <dbReference type="ARBA" id="ARBA00022989"/>
    </source>
</evidence>
<dbReference type="GO" id="GO:0005886">
    <property type="term" value="C:plasma membrane"/>
    <property type="evidence" value="ECO:0007669"/>
    <property type="project" value="UniProtKB-SubCell"/>
</dbReference>
<evidence type="ECO:0000256" key="1">
    <source>
        <dbReference type="ARBA" id="ARBA00004651"/>
    </source>
</evidence>
<evidence type="ECO:0000313" key="8">
    <source>
        <dbReference type="EMBL" id="TVX97742.1"/>
    </source>
</evidence>
<feature type="transmembrane region" description="Helical" evidence="6">
    <location>
        <begin position="290"/>
        <end position="311"/>
    </location>
</feature>
<keyword evidence="4 6" id="KW-1133">Transmembrane helix</keyword>
<dbReference type="Pfam" id="PF02743">
    <property type="entry name" value="dCache_1"/>
    <property type="match status" value="1"/>
</dbReference>
<dbReference type="RefSeq" id="WP_144855290.1">
    <property type="nucleotide sequence ID" value="NZ_VNJI01000102.1"/>
</dbReference>
<accession>A0A559JCY2</accession>
<dbReference type="AlphaFoldDB" id="A0A559JCY2"/>
<comment type="subcellular location">
    <subcellularLocation>
        <location evidence="1">Cell membrane</location>
        <topology evidence="1">Multi-pass membrane protein</topology>
    </subcellularLocation>
</comment>
<evidence type="ECO:0000259" key="7">
    <source>
        <dbReference type="Pfam" id="PF02743"/>
    </source>
</evidence>
<evidence type="ECO:0000256" key="5">
    <source>
        <dbReference type="ARBA" id="ARBA00023136"/>
    </source>
</evidence>
<dbReference type="CDD" id="cd12912">
    <property type="entry name" value="PDC2_MCP_like"/>
    <property type="match status" value="1"/>
</dbReference>
<dbReference type="Proteomes" id="UP000317036">
    <property type="component" value="Unassembled WGS sequence"/>
</dbReference>
<evidence type="ECO:0000256" key="6">
    <source>
        <dbReference type="SAM" id="Phobius"/>
    </source>
</evidence>
<sequence>MLNFKFKSIRSKLILLFTVFFLLPFILFGFIWYQRSTKSIEENAIASAQKSIQQANSYLNYYFNDLERSTLPYITHPLIQAFMNLPPDDVYQRFYITAQIQNQVIDQIIYGKKEIYGFSIYSGNGMMASNLASTMDGWASRDLERLQPKGQRKVSYNNVRWENQIPILTISRTLSIKSEQGSHGLMLVDIRLNEISAFISKIGSSQTGSTWIANGEGVIMLHPDQSRIGTNVPDWYNDHINTRDKGAFILGDSGVKKLIVFERSPLTEWTLISEVPLADLTGDLFALRNLTIIILIAVTCISLLVLGGFSLRLTNSLTKLRGLMKRAGSGAMSFS</sequence>
<reference evidence="8 9" key="1">
    <citation type="submission" date="2019-07" db="EMBL/GenBank/DDBJ databases">
        <authorList>
            <person name="Kim J."/>
        </authorList>
    </citation>
    <scope>NUCLEOTIDE SEQUENCE [LARGE SCALE GENOMIC DNA]</scope>
    <source>
        <strain evidence="8 9">JC52</strain>
    </source>
</reference>
<dbReference type="OrthoDB" id="9776552at2"/>
<dbReference type="Gene3D" id="3.30.450.20">
    <property type="entry name" value="PAS domain"/>
    <property type="match status" value="1"/>
</dbReference>
<keyword evidence="3 6" id="KW-0812">Transmembrane</keyword>
<keyword evidence="5 6" id="KW-0472">Membrane</keyword>
<evidence type="ECO:0000256" key="3">
    <source>
        <dbReference type="ARBA" id="ARBA00022692"/>
    </source>
</evidence>
<dbReference type="EMBL" id="VNJI01000102">
    <property type="protein sequence ID" value="TVX97742.1"/>
    <property type="molecule type" value="Genomic_DNA"/>
</dbReference>
<gene>
    <name evidence="8" type="ORF">FPZ49_34915</name>
</gene>